<dbReference type="AlphaFoldDB" id="A0A6N0P033"/>
<evidence type="ECO:0000313" key="1">
    <source>
        <dbReference type="EMBL" id="QKR00650.1"/>
    </source>
</evidence>
<dbReference type="Proteomes" id="UP000509301">
    <property type="component" value="Chromosome"/>
</dbReference>
<organism evidence="1 2">
    <name type="scientific">Metallosphaera tengchongensis</name>
    <dbReference type="NCBI Taxonomy" id="1532350"/>
    <lineage>
        <taxon>Archaea</taxon>
        <taxon>Thermoproteota</taxon>
        <taxon>Thermoprotei</taxon>
        <taxon>Sulfolobales</taxon>
        <taxon>Sulfolobaceae</taxon>
        <taxon>Metallosphaera</taxon>
    </lineage>
</organism>
<dbReference type="OrthoDB" id="42020at2157"/>
<sequence length="350" mass="40834">MAKYDSRVIARVLQYVQHLGDLNPRIIGALSGVRNAEEILGNLRNLYGLNPLARWEALGLDYFYIEMKANPKISLLDLYNVMDGHLVLIARNDRYPERIKSLFYFPTGIEFQSLFEKMVDNYIISEYSIHKMKKIMYYAMDFSELDFVSLRFKKSIVDYPRDPLELPNISDGFKPDWLDLFIIGKKQEINTISLKEIAKLAGVPYRNALYHYQKHVIGKGLVRGNAFRIKDLQNIRVILTFGKNEEVIKDLSKILTLSYAFETSDNKVIANVYCDDYFLGDVLDYISYTMWKHKHNIDVSVHAFLPRFKYLLTASIPYEHYDKHGKWVVNKGLISEKIDSLSKKIELLQF</sequence>
<accession>A0A6N0P033</accession>
<dbReference type="EMBL" id="CP049074">
    <property type="protein sequence ID" value="QKR00650.1"/>
    <property type="molecule type" value="Genomic_DNA"/>
</dbReference>
<proteinExistence type="predicted"/>
<evidence type="ECO:0000313" key="2">
    <source>
        <dbReference type="Proteomes" id="UP000509301"/>
    </source>
</evidence>
<dbReference type="RefSeq" id="WP_174631862.1">
    <property type="nucleotide sequence ID" value="NZ_CP049074.1"/>
</dbReference>
<dbReference type="GeneID" id="55642253"/>
<name>A0A6N0P033_9CREN</name>
<gene>
    <name evidence="1" type="ORF">GWK48_09875</name>
</gene>
<reference evidence="1 2" key="1">
    <citation type="submission" date="2020-02" db="EMBL/GenBank/DDBJ databases">
        <title>Comparative genome analysis reveals the metabolism and evolution of the thermophilic archaeal genus Metallosphaera.</title>
        <authorList>
            <person name="Jiang C."/>
        </authorList>
    </citation>
    <scope>NUCLEOTIDE SEQUENCE [LARGE SCALE GENOMIC DNA]</scope>
    <source>
        <strain evidence="1 2">Ric-A</strain>
    </source>
</reference>
<protein>
    <recommendedName>
        <fullName evidence="3">Lrp/AsnC family transcriptional regulator</fullName>
    </recommendedName>
</protein>
<evidence type="ECO:0008006" key="3">
    <source>
        <dbReference type="Google" id="ProtNLM"/>
    </source>
</evidence>
<dbReference type="KEGG" id="mten:GWK48_09875"/>
<keyword evidence="2" id="KW-1185">Reference proteome</keyword>